<feature type="region of interest" description="Disordered" evidence="2">
    <location>
        <begin position="655"/>
        <end position="691"/>
    </location>
</feature>
<evidence type="ECO:0000313" key="3">
    <source>
        <dbReference type="EMBL" id="KAL3760495.1"/>
    </source>
</evidence>
<evidence type="ECO:0000256" key="1">
    <source>
        <dbReference type="ARBA" id="ARBA00022737"/>
    </source>
</evidence>
<proteinExistence type="predicted"/>
<dbReference type="InterPro" id="IPR011990">
    <property type="entry name" value="TPR-like_helical_dom_sf"/>
</dbReference>
<dbReference type="PANTHER" id="PTHR47942">
    <property type="entry name" value="TETRATRICOPEPTIDE REPEAT (TPR)-LIKE SUPERFAMILY PROTEIN-RELATED"/>
    <property type="match status" value="1"/>
</dbReference>
<feature type="region of interest" description="Disordered" evidence="2">
    <location>
        <begin position="710"/>
        <end position="735"/>
    </location>
</feature>
<keyword evidence="4" id="KW-1185">Reference proteome</keyword>
<dbReference type="Proteomes" id="UP001530293">
    <property type="component" value="Unassembled WGS sequence"/>
</dbReference>
<evidence type="ECO:0000313" key="4">
    <source>
        <dbReference type="Proteomes" id="UP001530293"/>
    </source>
</evidence>
<feature type="compositionally biased region" description="Polar residues" evidence="2">
    <location>
        <begin position="716"/>
        <end position="733"/>
    </location>
</feature>
<feature type="region of interest" description="Disordered" evidence="2">
    <location>
        <begin position="207"/>
        <end position="226"/>
    </location>
</feature>
<feature type="compositionally biased region" description="Polar residues" evidence="2">
    <location>
        <begin position="662"/>
        <end position="691"/>
    </location>
</feature>
<reference evidence="3 4" key="1">
    <citation type="submission" date="2024-10" db="EMBL/GenBank/DDBJ databases">
        <title>Updated reference genomes for cyclostephanoid diatoms.</title>
        <authorList>
            <person name="Roberts W.R."/>
            <person name="Alverson A.J."/>
        </authorList>
    </citation>
    <scope>NUCLEOTIDE SEQUENCE [LARGE SCALE GENOMIC DNA]</scope>
    <source>
        <strain evidence="3 4">AJA232-27</strain>
    </source>
</reference>
<dbReference type="AlphaFoldDB" id="A0ABD3M8T0"/>
<comment type="caution">
    <text evidence="3">The sequence shown here is derived from an EMBL/GenBank/DDBJ whole genome shotgun (WGS) entry which is preliminary data.</text>
</comment>
<sequence>MAMAAAWIAAHKQLISAYKSQRCHVQYSRAVVRIRASSASPHALHLHPIQLLRPLWSSVASPQALSVMKNDQNKTRSTVLLPSLSSRPFNSNQEPNFPLTTAELEFNVGELERTCHLQHPQQQLTKHDLHNQAWYLLSECASSNIPNQFDKGVRVRRRSDKSTQQELLLRAKLGSRILDVCLKEVESRRLFLWEWLSRESNEIDDSAINTTTNNNDTTTDRFSPTAYWNEAPHPTKEMYSLVFSMWKSVIESCSSFSIKSSDAMDLMESCAQQSSSLLSLMEEEYSSDAAFIDAYNSQIQTGRYTLLRMGAVLPDVRNYSEVIGTWGQCIDGSNLRLSLEKQDKSRRQGCSSSSRDGALFHKRLKLEATAMKSMMELLESMEEDLYGTFRSESNNTNSSQQRKRPPPDRYCYNIILAAMARQINPSLYEMRLVLQRMMERVKYELELLENDPDLTEESDTAQLYELAMAFFPDVYSYNALIEARANRSAMFASDNKPQPQSIGGYTSPRLRYRSAWQQQNNVENLSRRKKRFTASEEEAILAEQIIEEMRHVATVTVRPNIWSYNAVIKSWIKTDSERGLLRALLIVNSLAMHGHDRGNDEDKEPSHAPTQIGASRLEKGSTVFERISRWGASFMGSGDSSDCSDIASDERSKIKPIHALDSRSNTQSESVTNPPTYETRNRSSNQTSQVFQSVGMSSRLSYLYSAAGEGKRNDTRAQQVISHESKATLTSPPKLNEIDDDMHSNTPEPIGPLPYIEDKVAPDLKTFLLVAQVSLEYMHSDPNILISGALFIGLALERRGTALSTKLAEDLLHLLEEYYFDLNTDIAIYNSVLNAFAKAAKDTSDARSCFAYAQKADDLVCKLVEKDRVESDTAPRPNEYSFLMAINAWSNAATAAASTGNVSDGRSAALKAEELLKKLQSQPLKTSKSTIACFGAVIRIWASLGEAEQAQRVLENMVEKSERLPLDIIHFNAVFDAWARTLISQTDTDKAISRLLNIRDLLMKMNLGGGYDSFNVDPDTSSFNQVIRACYSPWGSTLAMDDENIRYKAFAIAYECYAKMIQDNNRSRRPDAHTYAHMFKAISTLLPSSTTENRSEKNDVCKTVFHACCRDGHLSKSSIWTLRKCFPDGDEFIALLLSELDNHGTMSTKEKLLMISEDQLLAYLPMEWSRNGRNYKGLNRHRQ</sequence>
<dbReference type="Gene3D" id="1.25.40.10">
    <property type="entry name" value="Tetratricopeptide repeat domain"/>
    <property type="match status" value="1"/>
</dbReference>
<dbReference type="PANTHER" id="PTHR47942:SF63">
    <property type="entry name" value="PENTATRICOPEPTIDE REPEAT-CONTAINING PROTEIN"/>
    <property type="match status" value="1"/>
</dbReference>
<organism evidence="3 4">
    <name type="scientific">Discostella pseudostelligera</name>
    <dbReference type="NCBI Taxonomy" id="259834"/>
    <lineage>
        <taxon>Eukaryota</taxon>
        <taxon>Sar</taxon>
        <taxon>Stramenopiles</taxon>
        <taxon>Ochrophyta</taxon>
        <taxon>Bacillariophyta</taxon>
        <taxon>Coscinodiscophyceae</taxon>
        <taxon>Thalassiosirophycidae</taxon>
        <taxon>Stephanodiscales</taxon>
        <taxon>Stephanodiscaceae</taxon>
        <taxon>Discostella</taxon>
    </lineage>
</organism>
<keyword evidence="1" id="KW-0677">Repeat</keyword>
<feature type="compositionally biased region" description="Basic and acidic residues" evidence="2">
    <location>
        <begin position="595"/>
        <end position="606"/>
    </location>
</feature>
<accession>A0ABD3M8T0</accession>
<feature type="region of interest" description="Disordered" evidence="2">
    <location>
        <begin position="595"/>
        <end position="617"/>
    </location>
</feature>
<dbReference type="InterPro" id="IPR051222">
    <property type="entry name" value="PPR/CCM1_RNA-binding"/>
</dbReference>
<gene>
    <name evidence="3" type="ORF">ACHAWU_001830</name>
</gene>
<dbReference type="EMBL" id="JALLBG020000182">
    <property type="protein sequence ID" value="KAL3760495.1"/>
    <property type="molecule type" value="Genomic_DNA"/>
</dbReference>
<name>A0ABD3M8T0_9STRA</name>
<evidence type="ECO:0000256" key="2">
    <source>
        <dbReference type="SAM" id="MobiDB-lite"/>
    </source>
</evidence>
<protein>
    <submittedName>
        <fullName evidence="3">Uncharacterized protein</fullName>
    </submittedName>
</protein>